<dbReference type="AlphaFoldDB" id="A0A0E0GKW3"/>
<accession>A0A0E0GKW3</accession>
<evidence type="ECO:0000256" key="1">
    <source>
        <dbReference type="SAM" id="MobiDB-lite"/>
    </source>
</evidence>
<sequence length="61" mass="6416">MAQARDGHASVDGPFRPTCSASSPRTAQELHRPGRVDLGTTGQKQHGSPLPVSFDIAAPLH</sequence>
<feature type="region of interest" description="Disordered" evidence="1">
    <location>
        <begin position="1"/>
        <end position="61"/>
    </location>
</feature>
<evidence type="ECO:0000313" key="2">
    <source>
        <dbReference type="EnsemblPlants" id="ONIVA03G14270.1"/>
    </source>
</evidence>
<organism evidence="2">
    <name type="scientific">Oryza nivara</name>
    <name type="common">Indian wild rice</name>
    <name type="synonym">Oryza sativa f. spontanea</name>
    <dbReference type="NCBI Taxonomy" id="4536"/>
    <lineage>
        <taxon>Eukaryota</taxon>
        <taxon>Viridiplantae</taxon>
        <taxon>Streptophyta</taxon>
        <taxon>Embryophyta</taxon>
        <taxon>Tracheophyta</taxon>
        <taxon>Spermatophyta</taxon>
        <taxon>Magnoliopsida</taxon>
        <taxon>Liliopsida</taxon>
        <taxon>Poales</taxon>
        <taxon>Poaceae</taxon>
        <taxon>BOP clade</taxon>
        <taxon>Oryzoideae</taxon>
        <taxon>Oryzeae</taxon>
        <taxon>Oryzinae</taxon>
        <taxon>Oryza</taxon>
    </lineage>
</organism>
<proteinExistence type="predicted"/>
<reference evidence="2" key="1">
    <citation type="submission" date="2015-04" db="UniProtKB">
        <authorList>
            <consortium name="EnsemblPlants"/>
        </authorList>
    </citation>
    <scope>IDENTIFICATION</scope>
    <source>
        <strain evidence="2">SL10</strain>
    </source>
</reference>
<evidence type="ECO:0000313" key="3">
    <source>
        <dbReference type="Proteomes" id="UP000006591"/>
    </source>
</evidence>
<keyword evidence="3" id="KW-1185">Reference proteome</keyword>
<name>A0A0E0GKW3_ORYNI</name>
<reference evidence="2" key="2">
    <citation type="submission" date="2018-04" db="EMBL/GenBank/DDBJ databases">
        <title>OnivRS2 (Oryza nivara Reference Sequence Version 2).</title>
        <authorList>
            <person name="Zhang J."/>
            <person name="Kudrna D."/>
            <person name="Lee S."/>
            <person name="Talag J."/>
            <person name="Rajasekar S."/>
            <person name="Welchert J."/>
            <person name="Hsing Y.-I."/>
            <person name="Wing R.A."/>
        </authorList>
    </citation>
    <scope>NUCLEOTIDE SEQUENCE [LARGE SCALE GENOMIC DNA]</scope>
    <source>
        <strain evidence="2">SL10</strain>
    </source>
</reference>
<dbReference type="EnsemblPlants" id="ONIVA03G14270.1">
    <property type="protein sequence ID" value="ONIVA03G14270.1"/>
    <property type="gene ID" value="ONIVA03G14270"/>
</dbReference>
<protein>
    <submittedName>
        <fullName evidence="2">Uncharacterized protein</fullName>
    </submittedName>
</protein>
<dbReference type="HOGENOM" id="CLU_2926637_0_0_1"/>
<dbReference type="Gramene" id="ONIVA03G14270.1">
    <property type="protein sequence ID" value="ONIVA03G14270.1"/>
    <property type="gene ID" value="ONIVA03G14270"/>
</dbReference>
<dbReference type="Proteomes" id="UP000006591">
    <property type="component" value="Chromosome 3"/>
</dbReference>